<dbReference type="InterPro" id="IPR002123">
    <property type="entry name" value="Plipid/glycerol_acylTrfase"/>
</dbReference>
<feature type="transmembrane region" description="Helical" evidence="4">
    <location>
        <begin position="331"/>
        <end position="348"/>
    </location>
</feature>
<dbReference type="SMART" id="SM00563">
    <property type="entry name" value="PlsC"/>
    <property type="match status" value="1"/>
</dbReference>
<dbReference type="GO" id="GO:0016746">
    <property type="term" value="F:acyltransferase activity"/>
    <property type="evidence" value="ECO:0007669"/>
    <property type="project" value="UniProtKB-KW"/>
</dbReference>
<keyword evidence="4" id="KW-1133">Transmembrane helix</keyword>
<reference evidence="6" key="1">
    <citation type="submission" date="2015-11" db="EMBL/GenBank/DDBJ databases">
        <title>De novo transcriptome assembly of four potential Pierce s Disease insect vectors from Arizona vineyards.</title>
        <authorList>
            <person name="Tassone E.E."/>
        </authorList>
    </citation>
    <scope>NUCLEOTIDE SEQUENCE</scope>
</reference>
<keyword evidence="4" id="KW-0472">Membrane</keyword>
<feature type="transmembrane region" description="Helical" evidence="4">
    <location>
        <begin position="47"/>
        <end position="66"/>
    </location>
</feature>
<keyword evidence="2" id="KW-0808">Transferase</keyword>
<dbReference type="GO" id="GO:0036149">
    <property type="term" value="P:phosphatidylinositol acyl-chain remodeling"/>
    <property type="evidence" value="ECO:0007669"/>
    <property type="project" value="TreeGrafter"/>
</dbReference>
<protein>
    <recommendedName>
        <fullName evidence="5">Phospholipid/glycerol acyltransferase domain-containing protein</fullName>
    </recommendedName>
</protein>
<dbReference type="AlphaFoldDB" id="A0A1B6HLD8"/>
<dbReference type="Pfam" id="PF01553">
    <property type="entry name" value="Acyltransferase"/>
    <property type="match status" value="1"/>
</dbReference>
<evidence type="ECO:0000256" key="3">
    <source>
        <dbReference type="ARBA" id="ARBA00023315"/>
    </source>
</evidence>
<dbReference type="PANTHER" id="PTHR10983:SF16">
    <property type="entry name" value="LYSOCARDIOLIPIN ACYLTRANSFERASE 1"/>
    <property type="match status" value="1"/>
</dbReference>
<dbReference type="InterPro" id="IPR032098">
    <property type="entry name" value="Acyltransf_C"/>
</dbReference>
<feature type="transmembrane region" description="Helical" evidence="4">
    <location>
        <begin position="307"/>
        <end position="325"/>
    </location>
</feature>
<evidence type="ECO:0000259" key="5">
    <source>
        <dbReference type="SMART" id="SM00563"/>
    </source>
</evidence>
<dbReference type="PANTHER" id="PTHR10983">
    <property type="entry name" value="1-ACYLGLYCEROL-3-PHOSPHATE ACYLTRANSFERASE-RELATED"/>
    <property type="match status" value="1"/>
</dbReference>
<comment type="similarity">
    <text evidence="1">Belongs to the 1-acyl-sn-glycerol-3-phosphate acyltransferase family.</text>
</comment>
<proteinExistence type="inferred from homology"/>
<dbReference type="GO" id="GO:0005783">
    <property type="term" value="C:endoplasmic reticulum"/>
    <property type="evidence" value="ECO:0007669"/>
    <property type="project" value="TreeGrafter"/>
</dbReference>
<dbReference type="CDD" id="cd07990">
    <property type="entry name" value="LPLAT_LCLAT1-like"/>
    <property type="match status" value="1"/>
</dbReference>
<evidence type="ECO:0000256" key="4">
    <source>
        <dbReference type="SAM" id="Phobius"/>
    </source>
</evidence>
<feature type="transmembrane region" description="Helical" evidence="4">
    <location>
        <begin position="12"/>
        <end position="35"/>
    </location>
</feature>
<dbReference type="EMBL" id="GECU01032203">
    <property type="protein sequence ID" value="JAS75503.1"/>
    <property type="molecule type" value="Transcribed_RNA"/>
</dbReference>
<accession>A0A1B6HLD8</accession>
<dbReference type="SUPFAM" id="SSF69593">
    <property type="entry name" value="Glycerol-3-phosphate (1)-acyltransferase"/>
    <property type="match status" value="1"/>
</dbReference>
<keyword evidence="3" id="KW-0012">Acyltransferase</keyword>
<organism evidence="6">
    <name type="scientific">Homalodisca liturata</name>
    <dbReference type="NCBI Taxonomy" id="320908"/>
    <lineage>
        <taxon>Eukaryota</taxon>
        <taxon>Metazoa</taxon>
        <taxon>Ecdysozoa</taxon>
        <taxon>Arthropoda</taxon>
        <taxon>Hexapoda</taxon>
        <taxon>Insecta</taxon>
        <taxon>Pterygota</taxon>
        <taxon>Neoptera</taxon>
        <taxon>Paraneoptera</taxon>
        <taxon>Hemiptera</taxon>
        <taxon>Auchenorrhyncha</taxon>
        <taxon>Membracoidea</taxon>
        <taxon>Cicadellidae</taxon>
        <taxon>Cicadellinae</taxon>
        <taxon>Proconiini</taxon>
        <taxon>Homalodisca</taxon>
    </lineage>
</organism>
<evidence type="ECO:0000256" key="2">
    <source>
        <dbReference type="ARBA" id="ARBA00022679"/>
    </source>
</evidence>
<evidence type="ECO:0000313" key="6">
    <source>
        <dbReference type="EMBL" id="JAS75503.1"/>
    </source>
</evidence>
<evidence type="ECO:0000256" key="1">
    <source>
        <dbReference type="ARBA" id="ARBA00008655"/>
    </source>
</evidence>
<keyword evidence="4" id="KW-0812">Transmembrane</keyword>
<gene>
    <name evidence="6" type="ORF">g.14935</name>
</gene>
<sequence>MQGCWIRGVIYCILWYLSIFCGFLVLCCPLLPLLFFNHRLYRRFIDVIFAIWEMYPVVLMELLFGTKIIVTGDRVRTTECSLLVMNHRTRLDWNFLWAAMFYAAEPQSHRMKFVLKAPIRHAPGPGWVMQMAGFLYIHRQWERDQKLLNNVLDYLSDIKYTYQVLIFPEGTDFNDRSLKKSNEFADSHHLERYTKVLHPKTTGFVFLANKMKENKQLDAVYDFSVGYPGSLPQSEMDVLRGIFPEEVHFHIKRYPTSEMPTSDAGLKEWVNDLWQQKEQTLADFYCHRRFTTHPTNGHAQSAINNSLLLALLFWTGLIAVTLYGLCTSLYMQVWALIHCSVFLLLSFTSEGIHQLEASWYKNQQVHDKH</sequence>
<feature type="domain" description="Phospholipid/glycerol acyltransferase" evidence="5">
    <location>
        <begin position="81"/>
        <end position="228"/>
    </location>
</feature>
<dbReference type="Pfam" id="PF16076">
    <property type="entry name" value="Acyltransf_C"/>
    <property type="match status" value="1"/>
</dbReference>
<name>A0A1B6HLD8_9HEMI</name>